<evidence type="ECO:0000313" key="3">
    <source>
        <dbReference type="Proteomes" id="UP000265020"/>
    </source>
</evidence>
<sequence>MEHLMKIAFWIFTFSATLSGCNPVPKLHMSDFRIDFMDRSVTCAECFTSALECIFKELGVAAHDCHGQNEHIMMGLGTLKLKIDQLKEKSSTLGPTSDLECVCEAWDQANFTVFLNNYETLLQEDNTRYLEKNIFSG</sequence>
<keyword evidence="3" id="KW-1185">Reference proteome</keyword>
<reference evidence="2" key="2">
    <citation type="submission" date="2025-09" db="UniProtKB">
        <authorList>
            <consortium name="Ensembl"/>
        </authorList>
    </citation>
    <scope>IDENTIFICATION</scope>
</reference>
<dbReference type="OMA" id="FIRIAFW"/>
<dbReference type="AlphaFoldDB" id="A0A3Q2EIC2"/>
<name>A0A3Q2EIC2_CYPVA</name>
<reference evidence="2" key="1">
    <citation type="submission" date="2025-08" db="UniProtKB">
        <authorList>
            <consortium name="Ensembl"/>
        </authorList>
    </citation>
    <scope>IDENTIFICATION</scope>
</reference>
<dbReference type="PROSITE" id="PS51257">
    <property type="entry name" value="PROKAR_LIPOPROTEIN"/>
    <property type="match status" value="1"/>
</dbReference>
<dbReference type="GeneTree" id="ENSGT00940000177064"/>
<dbReference type="SUPFAM" id="SSF47266">
    <property type="entry name" value="4-helical cytokines"/>
    <property type="match status" value="1"/>
</dbReference>
<feature type="signal peptide" evidence="1">
    <location>
        <begin position="1"/>
        <end position="20"/>
    </location>
</feature>
<accession>A0A3Q2EIC2</accession>
<evidence type="ECO:0000256" key="1">
    <source>
        <dbReference type="SAM" id="SignalP"/>
    </source>
</evidence>
<dbReference type="Ensembl" id="ENSCVAT00000032955.1">
    <property type="protein sequence ID" value="ENSCVAP00000032353.1"/>
    <property type="gene ID" value="ENSCVAG00000022320.1"/>
</dbReference>
<evidence type="ECO:0000313" key="2">
    <source>
        <dbReference type="Ensembl" id="ENSCVAP00000032353.1"/>
    </source>
</evidence>
<evidence type="ECO:0008006" key="4">
    <source>
        <dbReference type="Google" id="ProtNLM"/>
    </source>
</evidence>
<dbReference type="Gene3D" id="1.20.1250.70">
    <property type="entry name" value="Interleukin-15/Interleukin-21"/>
    <property type="match status" value="1"/>
</dbReference>
<dbReference type="InterPro" id="IPR009079">
    <property type="entry name" value="4_helix_cytokine-like_core"/>
</dbReference>
<protein>
    <recommendedName>
        <fullName evidence="4">Interleukin</fullName>
    </recommendedName>
</protein>
<keyword evidence="1" id="KW-0732">Signal</keyword>
<organism evidence="2 3">
    <name type="scientific">Cyprinodon variegatus</name>
    <name type="common">Sheepshead minnow</name>
    <dbReference type="NCBI Taxonomy" id="28743"/>
    <lineage>
        <taxon>Eukaryota</taxon>
        <taxon>Metazoa</taxon>
        <taxon>Chordata</taxon>
        <taxon>Craniata</taxon>
        <taxon>Vertebrata</taxon>
        <taxon>Euteleostomi</taxon>
        <taxon>Actinopterygii</taxon>
        <taxon>Neopterygii</taxon>
        <taxon>Teleostei</taxon>
        <taxon>Neoteleostei</taxon>
        <taxon>Acanthomorphata</taxon>
        <taxon>Ovalentaria</taxon>
        <taxon>Atherinomorphae</taxon>
        <taxon>Cyprinodontiformes</taxon>
        <taxon>Cyprinodontidae</taxon>
        <taxon>Cyprinodon</taxon>
    </lineage>
</organism>
<dbReference type="Proteomes" id="UP000265020">
    <property type="component" value="Unassembled WGS sequence"/>
</dbReference>
<proteinExistence type="predicted"/>
<feature type="chain" id="PRO_5018744524" description="Interleukin" evidence="1">
    <location>
        <begin position="21"/>
        <end position="137"/>
    </location>
</feature>